<protein>
    <submittedName>
        <fullName evidence="2">C6 zinc finger domain-containing protein</fullName>
    </submittedName>
</protein>
<dbReference type="EMBL" id="MNUE01000014">
    <property type="protein sequence ID" value="OJD35929.1"/>
    <property type="molecule type" value="Genomic_DNA"/>
</dbReference>
<gene>
    <name evidence="2" type="ORF">BKCO1_1400078</name>
</gene>
<feature type="region of interest" description="Disordered" evidence="1">
    <location>
        <begin position="1"/>
        <end position="25"/>
    </location>
</feature>
<feature type="region of interest" description="Disordered" evidence="1">
    <location>
        <begin position="511"/>
        <end position="533"/>
    </location>
</feature>
<dbReference type="RefSeq" id="XP_020132189.1">
    <property type="nucleotide sequence ID" value="XM_020271157.1"/>
</dbReference>
<comment type="caution">
    <text evidence="2">The sequence shown here is derived from an EMBL/GenBank/DDBJ whole genome shotgun (WGS) entry which is preliminary data.</text>
</comment>
<organism evidence="2 3">
    <name type="scientific">Diplodia corticola</name>
    <dbReference type="NCBI Taxonomy" id="236234"/>
    <lineage>
        <taxon>Eukaryota</taxon>
        <taxon>Fungi</taxon>
        <taxon>Dikarya</taxon>
        <taxon>Ascomycota</taxon>
        <taxon>Pezizomycotina</taxon>
        <taxon>Dothideomycetes</taxon>
        <taxon>Dothideomycetes incertae sedis</taxon>
        <taxon>Botryosphaeriales</taxon>
        <taxon>Botryosphaeriaceae</taxon>
        <taxon>Diplodia</taxon>
    </lineage>
</organism>
<evidence type="ECO:0000256" key="1">
    <source>
        <dbReference type="SAM" id="MobiDB-lite"/>
    </source>
</evidence>
<reference evidence="2 3" key="1">
    <citation type="submission" date="2016-10" db="EMBL/GenBank/DDBJ databases">
        <title>Proteomics and genomics reveal pathogen-plant mechanisms compatible with a hemibiotrophic lifestyle of Diplodia corticola.</title>
        <authorList>
            <person name="Fernandes I."/>
            <person name="De Jonge R."/>
            <person name="Van De Peer Y."/>
            <person name="Devreese B."/>
            <person name="Alves A."/>
            <person name="Esteves A.C."/>
        </authorList>
    </citation>
    <scope>NUCLEOTIDE SEQUENCE [LARGE SCALE GENOMIC DNA]</scope>
    <source>
        <strain evidence="2 3">CBS 112549</strain>
    </source>
</reference>
<proteinExistence type="predicted"/>
<accession>A0A1J9R5U9</accession>
<evidence type="ECO:0000313" key="3">
    <source>
        <dbReference type="Proteomes" id="UP000183809"/>
    </source>
</evidence>
<keyword evidence="3" id="KW-1185">Reference proteome</keyword>
<feature type="region of interest" description="Disordered" evidence="1">
    <location>
        <begin position="220"/>
        <end position="279"/>
    </location>
</feature>
<evidence type="ECO:0000313" key="2">
    <source>
        <dbReference type="EMBL" id="OJD35929.1"/>
    </source>
</evidence>
<feature type="compositionally biased region" description="Basic and acidic residues" evidence="1">
    <location>
        <begin position="511"/>
        <end position="520"/>
    </location>
</feature>
<dbReference type="STRING" id="236234.A0A1J9R5U9"/>
<feature type="compositionally biased region" description="Polar residues" evidence="1">
    <location>
        <begin position="267"/>
        <end position="278"/>
    </location>
</feature>
<feature type="compositionally biased region" description="Low complexity" evidence="1">
    <location>
        <begin position="234"/>
        <end position="266"/>
    </location>
</feature>
<dbReference type="Proteomes" id="UP000183809">
    <property type="component" value="Unassembled WGS sequence"/>
</dbReference>
<feature type="compositionally biased region" description="Polar residues" evidence="1">
    <location>
        <begin position="79"/>
        <end position="94"/>
    </location>
</feature>
<sequence>MPVRPAAAVPLNRHAHGATSRDDIDGKIHADQGKLQHFSPHTRHPRQIFDPYQFVGDSEEGTDSRQSDGGIAGLHHTPAASSHTRSDSQLSTHSGPLLSRGILHTPDNSSEEAVSHQQHHQQQRYTTEFTSPVYPDPDHFQFRIFPDHSPYDHALRPTTSSTEQQQQQQQHLEAGSAEHGAVESLVSLATSVQSPFVFQHDGSSSLNHHQHDNRVVVVSRHHGHEDHSNNQQDAAAAAAADLAAAPTPAPAASNSAAAMTSNTTSAQLPPTTASSSADEITEERGLELLRYYRYHVAPWLDMLDLSHHLGLYLPTIGAESPPTTYAIYALSARHRELACGVPDMAQFESERYYNISKWGTKDVYRAPESSSDDTGSSDVLEARMIRLIVDLISAPFSSWTSTLGQTVNSLTPLYTYALTPGLAASLFWCVFRFDLAAALANESHMTTDLDALVALDRPPSGGGGGGGAMSAVFFGDVEQPDESADPACVDRYALRALLLCGEAVRVLQDHRQREAGDERPGGGGRAGRHQNHLGQWQNKWTELSAWYANRRRFVKPLLELSSSSSISSSSPSTGERSMMEANNNAFPTIIFSTAAATLANLVYHTAAMILLDCKPKTLKIPGQHSPTASLHWHAQRTCAIAVGNHDAGFENWDLCMIACVLRAARKMTHRDQQAAVLATLKLAQATTGWKIDGDVRTLQEFWRLAEHS</sequence>
<feature type="region of interest" description="Disordered" evidence="1">
    <location>
        <begin position="54"/>
        <end position="180"/>
    </location>
</feature>
<name>A0A1J9R5U9_9PEZI</name>
<dbReference type="AlphaFoldDB" id="A0A1J9R5U9"/>
<feature type="compositionally biased region" description="Basic and acidic residues" evidence="1">
    <location>
        <begin position="136"/>
        <end position="155"/>
    </location>
</feature>
<dbReference type="GeneID" id="31011416"/>
<dbReference type="OrthoDB" id="4475584at2759"/>